<dbReference type="EMBL" id="JACKSJ010000072">
    <property type="protein sequence ID" value="MCV7170218.1"/>
    <property type="molecule type" value="Genomic_DNA"/>
</dbReference>
<dbReference type="Pfam" id="PF00990">
    <property type="entry name" value="GGDEF"/>
    <property type="match status" value="1"/>
</dbReference>
<dbReference type="InterPro" id="IPR001633">
    <property type="entry name" value="EAL_dom"/>
</dbReference>
<dbReference type="Gene3D" id="3.20.20.450">
    <property type="entry name" value="EAL domain"/>
    <property type="match status" value="1"/>
</dbReference>
<dbReference type="AlphaFoldDB" id="A0A9X2YLP0"/>
<keyword evidence="4" id="KW-1185">Reference proteome</keyword>
<gene>
    <name evidence="3" type="ORF">H7I41_09845</name>
</gene>
<reference evidence="3" key="2">
    <citation type="journal article" date="2022" name="BMC Genomics">
        <title>Comparative genome analysis of mycobacteria focusing on tRNA and non-coding RNA.</title>
        <authorList>
            <person name="Behra P.R.K."/>
            <person name="Pettersson B.M.F."/>
            <person name="Ramesh M."/>
            <person name="Das S."/>
            <person name="Dasgupta S."/>
            <person name="Kirsebom L.A."/>
        </authorList>
    </citation>
    <scope>NUCLEOTIDE SEQUENCE</scope>
    <source>
        <strain evidence="3">DSM 44615</strain>
    </source>
</reference>
<protein>
    <submittedName>
        <fullName evidence="3">EAL domain-containing protein</fullName>
    </submittedName>
</protein>
<dbReference type="SMART" id="SM00267">
    <property type="entry name" value="GGDEF"/>
    <property type="match status" value="1"/>
</dbReference>
<dbReference type="SUPFAM" id="SSF55781">
    <property type="entry name" value="GAF domain-like"/>
    <property type="match status" value="1"/>
</dbReference>
<dbReference type="InterPro" id="IPR029016">
    <property type="entry name" value="GAF-like_dom_sf"/>
</dbReference>
<dbReference type="Pfam" id="PF00563">
    <property type="entry name" value="EAL"/>
    <property type="match status" value="1"/>
</dbReference>
<dbReference type="Gene3D" id="3.30.450.40">
    <property type="match status" value="1"/>
</dbReference>
<dbReference type="PROSITE" id="PS50887">
    <property type="entry name" value="GGDEF"/>
    <property type="match status" value="1"/>
</dbReference>
<dbReference type="SUPFAM" id="SSF55073">
    <property type="entry name" value="Nucleotide cyclase"/>
    <property type="match status" value="1"/>
</dbReference>
<dbReference type="PANTHER" id="PTHR44757:SF2">
    <property type="entry name" value="BIOFILM ARCHITECTURE MAINTENANCE PROTEIN MBAA"/>
    <property type="match status" value="1"/>
</dbReference>
<comment type="caution">
    <text evidence="3">The sequence shown here is derived from an EMBL/GenBank/DDBJ whole genome shotgun (WGS) entry which is preliminary data.</text>
</comment>
<dbReference type="NCBIfam" id="TIGR00254">
    <property type="entry name" value="GGDEF"/>
    <property type="match status" value="1"/>
</dbReference>
<dbReference type="InterPro" id="IPR000160">
    <property type="entry name" value="GGDEF_dom"/>
</dbReference>
<dbReference type="SMART" id="SM00065">
    <property type="entry name" value="GAF"/>
    <property type="match status" value="1"/>
</dbReference>
<dbReference type="CDD" id="cd01948">
    <property type="entry name" value="EAL"/>
    <property type="match status" value="1"/>
</dbReference>
<feature type="domain" description="GGDEF" evidence="2">
    <location>
        <begin position="207"/>
        <end position="340"/>
    </location>
</feature>
<name>A0A9X2YLP0_9MYCO</name>
<dbReference type="Pfam" id="PF01590">
    <property type="entry name" value="GAF"/>
    <property type="match status" value="1"/>
</dbReference>
<evidence type="ECO:0000259" key="1">
    <source>
        <dbReference type="PROSITE" id="PS50883"/>
    </source>
</evidence>
<evidence type="ECO:0000259" key="2">
    <source>
        <dbReference type="PROSITE" id="PS50887"/>
    </source>
</evidence>
<dbReference type="InterPro" id="IPR029787">
    <property type="entry name" value="Nucleotide_cyclase"/>
</dbReference>
<evidence type="ECO:0000313" key="4">
    <source>
        <dbReference type="Proteomes" id="UP001140293"/>
    </source>
</evidence>
<dbReference type="SMART" id="SM00052">
    <property type="entry name" value="EAL"/>
    <property type="match status" value="1"/>
</dbReference>
<dbReference type="PROSITE" id="PS50883">
    <property type="entry name" value="EAL"/>
    <property type="match status" value="1"/>
</dbReference>
<dbReference type="InterPro" id="IPR003018">
    <property type="entry name" value="GAF"/>
</dbReference>
<dbReference type="InterPro" id="IPR043128">
    <property type="entry name" value="Rev_trsase/Diguanyl_cyclase"/>
</dbReference>
<dbReference type="Gene3D" id="3.30.70.270">
    <property type="match status" value="1"/>
</dbReference>
<organism evidence="3 4">
    <name type="scientific">[Mycobacterium] manitobense</name>
    <dbReference type="NCBI Taxonomy" id="190147"/>
    <lineage>
        <taxon>Bacteria</taxon>
        <taxon>Bacillati</taxon>
        <taxon>Actinomycetota</taxon>
        <taxon>Actinomycetes</taxon>
        <taxon>Mycobacteriales</taxon>
        <taxon>Mycobacteriaceae</taxon>
        <taxon>Mycolicibacterium</taxon>
    </lineage>
</organism>
<dbReference type="InterPro" id="IPR035919">
    <property type="entry name" value="EAL_sf"/>
</dbReference>
<reference evidence="3" key="1">
    <citation type="submission" date="2020-07" db="EMBL/GenBank/DDBJ databases">
        <authorList>
            <person name="Pettersson B.M.F."/>
            <person name="Behra P.R.K."/>
            <person name="Ramesh M."/>
            <person name="Das S."/>
            <person name="Dasgupta S."/>
            <person name="Kirsebom L.A."/>
        </authorList>
    </citation>
    <scope>NUCLEOTIDE SEQUENCE</scope>
    <source>
        <strain evidence="3">DSM 44615</strain>
    </source>
</reference>
<accession>A0A9X2YLP0</accession>
<dbReference type="SUPFAM" id="SSF141868">
    <property type="entry name" value="EAL domain-like"/>
    <property type="match status" value="1"/>
</dbReference>
<dbReference type="InterPro" id="IPR052155">
    <property type="entry name" value="Biofilm_reg_signaling"/>
</dbReference>
<sequence length="625" mass="67956">MSRTLEEVVTSVAAELMAANVTSVVRSSERVLEILVGQLGVDISFLRHNDHTIHATKLIAQWPPRPYVPDPDPIGVVHFVDADPVFAAAEHLKAPLVMRPEPANDDYQRRIEEGTAVPASSMACVPLLSGEITTGTLGFVKFGDREWTPAELNALQTIATLFAQLQARIVAEEQLHFLAERDDLTGLLNRRSLTEQLDRRLTSGREESVPVLFIDLDRLKAVNDYLGHKAGDTFIKVFADRLREAVDGPATLARIGGDEFLVMPEKAMDADDAELYARELQTRLQKRVVIDGETLTRTVSIGVAVGMAGRDSTSDVLRWADQAALSAKSAGGNNVSVLTPAQSEKQALINDVELRLEEVIDVDGALVLHYLPEIDMRTGRILATEALVRWQHPTRGLLLPDSFIGVAESINLAGRLGRRVLRMACEEFTAWRRKGLGLDIVLRVNVSPVQLVSHGFVDIVARTLGHCGLDPANLCLEITESVVVQDIEATRNTLAGLRDVGVKIAIDDFGTGYSVLTHLKSLPVDTVKIDRGFVRDLGSNPHDLAIVRAIMALADAFGLDVVAEGVETEFAAKTLMDLGCWRAQGFLFSRPVPGDAMAALLAAGAVPVHHTDVQPSPDNGRLPES</sequence>
<dbReference type="CDD" id="cd01949">
    <property type="entry name" value="GGDEF"/>
    <property type="match status" value="1"/>
</dbReference>
<dbReference type="PANTHER" id="PTHR44757">
    <property type="entry name" value="DIGUANYLATE CYCLASE DGCP"/>
    <property type="match status" value="1"/>
</dbReference>
<dbReference type="Proteomes" id="UP001140293">
    <property type="component" value="Unassembled WGS sequence"/>
</dbReference>
<proteinExistence type="predicted"/>
<evidence type="ECO:0000313" key="3">
    <source>
        <dbReference type="EMBL" id="MCV7170218.1"/>
    </source>
</evidence>
<dbReference type="RefSeq" id="WP_264012408.1">
    <property type="nucleotide sequence ID" value="NZ_JACKSJ010000072.1"/>
</dbReference>
<feature type="domain" description="EAL" evidence="1">
    <location>
        <begin position="349"/>
        <end position="605"/>
    </location>
</feature>